<dbReference type="InterPro" id="IPR016039">
    <property type="entry name" value="Thiolase-like"/>
</dbReference>
<proteinExistence type="predicted"/>
<organism evidence="1 2">
    <name type="scientific">Phytohabitans kaempferiae</name>
    <dbReference type="NCBI Taxonomy" id="1620943"/>
    <lineage>
        <taxon>Bacteria</taxon>
        <taxon>Bacillati</taxon>
        <taxon>Actinomycetota</taxon>
        <taxon>Actinomycetes</taxon>
        <taxon>Micromonosporales</taxon>
        <taxon>Micromonosporaceae</taxon>
    </lineage>
</organism>
<protein>
    <submittedName>
        <fullName evidence="1">2-hydroxy-acid oxidase</fullName>
    </submittedName>
</protein>
<keyword evidence="2" id="KW-1185">Reference proteome</keyword>
<dbReference type="EMBL" id="JBHLUH010000051">
    <property type="protein sequence ID" value="MFC0530801.1"/>
    <property type="molecule type" value="Genomic_DNA"/>
</dbReference>
<dbReference type="Proteomes" id="UP001589867">
    <property type="component" value="Unassembled WGS sequence"/>
</dbReference>
<gene>
    <name evidence="1" type="ORF">ACFFIA_24360</name>
</gene>
<dbReference type="RefSeq" id="WP_377254110.1">
    <property type="nucleotide sequence ID" value="NZ_JBHLUH010000051.1"/>
</dbReference>
<sequence length="249" mass="25719">MLWLARAARRVFDEPAARTAHPGHEPHYAGYLADLVGPYGLTPRPPAGGQSYGEMAAALIADIVRPDEPVDLLVLAFAVPDVRPGRATATYLSHVCPGGPLAFAVCDQGVAAGFTALQIAQSYPDLRRALVIVVEQATLHYDLPAPAPLPARHAGVALLCGDSGVARVGPVRCARNGALPAGTLDPPAGQPYTGVWWALAGELADPAPRRVVVADRDPVLGYTCSSTVDFIGLERDGGGGGVRVGLGAA</sequence>
<evidence type="ECO:0000313" key="1">
    <source>
        <dbReference type="EMBL" id="MFC0530801.1"/>
    </source>
</evidence>
<evidence type="ECO:0000313" key="2">
    <source>
        <dbReference type="Proteomes" id="UP001589867"/>
    </source>
</evidence>
<comment type="caution">
    <text evidence="1">The sequence shown here is derived from an EMBL/GenBank/DDBJ whole genome shotgun (WGS) entry which is preliminary data.</text>
</comment>
<reference evidence="1 2" key="1">
    <citation type="submission" date="2024-09" db="EMBL/GenBank/DDBJ databases">
        <authorList>
            <person name="Sun Q."/>
            <person name="Mori K."/>
        </authorList>
    </citation>
    <scope>NUCLEOTIDE SEQUENCE [LARGE SCALE GENOMIC DNA]</scope>
    <source>
        <strain evidence="1 2">TBRC 3947</strain>
    </source>
</reference>
<name>A0ABV6M7V7_9ACTN</name>
<dbReference type="SUPFAM" id="SSF53901">
    <property type="entry name" value="Thiolase-like"/>
    <property type="match status" value="1"/>
</dbReference>
<accession>A0ABV6M7V7</accession>